<accession>A0A5J5J057</accession>
<dbReference type="AlphaFoldDB" id="A0A5J5J057"/>
<evidence type="ECO:0000313" key="2">
    <source>
        <dbReference type="Proteomes" id="UP000325827"/>
    </source>
</evidence>
<dbReference type="EMBL" id="VYSA01000004">
    <property type="protein sequence ID" value="KAA9105852.1"/>
    <property type="molecule type" value="Genomic_DNA"/>
</dbReference>
<evidence type="ECO:0000313" key="1">
    <source>
        <dbReference type="EMBL" id="KAA9105852.1"/>
    </source>
</evidence>
<proteinExistence type="predicted"/>
<dbReference type="RefSeq" id="WP_150449994.1">
    <property type="nucleotide sequence ID" value="NZ_VYSA01000004.1"/>
</dbReference>
<gene>
    <name evidence="1" type="ORF">F6B43_15915</name>
</gene>
<comment type="caution">
    <text evidence="1">The sequence shown here is derived from an EMBL/GenBank/DDBJ whole genome shotgun (WGS) entry which is preliminary data.</text>
</comment>
<organism evidence="1 2">
    <name type="scientific">Microbacterium rhizomatis</name>
    <dbReference type="NCBI Taxonomy" id="1631477"/>
    <lineage>
        <taxon>Bacteria</taxon>
        <taxon>Bacillati</taxon>
        <taxon>Actinomycetota</taxon>
        <taxon>Actinomycetes</taxon>
        <taxon>Micrococcales</taxon>
        <taxon>Microbacteriaceae</taxon>
        <taxon>Microbacterium</taxon>
    </lineage>
</organism>
<dbReference type="Proteomes" id="UP000325827">
    <property type="component" value="Unassembled WGS sequence"/>
</dbReference>
<reference evidence="2" key="1">
    <citation type="submission" date="2019-09" db="EMBL/GenBank/DDBJ databases">
        <title>Mumia zhuanghuii sp. nov. isolated from the intestinal contents of plateau pika (Ochotona curzoniae) in the Qinghai-Tibet plateau of China.</title>
        <authorList>
            <person name="Tian Z."/>
        </authorList>
    </citation>
    <scope>NUCLEOTIDE SEQUENCE [LARGE SCALE GENOMIC DNA]</scope>
    <source>
        <strain evidence="2">JCM 30598</strain>
    </source>
</reference>
<name>A0A5J5J057_9MICO</name>
<sequence>MNDDDALTYASHGPLSVARKGDRLLRGPEPPTQPVNWHLHAMREDWDLLTVSERVEAVRGSLLFIADPVSHLDEHDHATLADYTLGELYHSRLVLQRLLPHLIAAADGPPPRED</sequence>
<protein>
    <submittedName>
        <fullName evidence="1">Uncharacterized protein</fullName>
    </submittedName>
</protein>
<dbReference type="OrthoDB" id="9829966at2"/>
<keyword evidence="2" id="KW-1185">Reference proteome</keyword>